<dbReference type="PANTHER" id="PTHR43630:SF2">
    <property type="entry name" value="GLYCOSYLTRANSFERASE"/>
    <property type="match status" value="1"/>
</dbReference>
<dbReference type="Proteomes" id="UP000184310">
    <property type="component" value="Unassembled WGS sequence"/>
</dbReference>
<dbReference type="AlphaFoldDB" id="A0A1M6JIX0"/>
<dbReference type="SMART" id="SM00028">
    <property type="entry name" value="TPR"/>
    <property type="match status" value="4"/>
</dbReference>
<reference evidence="3 4" key="1">
    <citation type="submission" date="2016-11" db="EMBL/GenBank/DDBJ databases">
        <authorList>
            <person name="Jaros S."/>
            <person name="Januszkiewicz K."/>
            <person name="Wedrychowicz H."/>
        </authorList>
    </citation>
    <scope>NUCLEOTIDE SEQUENCE [LARGE SCALE GENOMIC DNA]</scope>
    <source>
        <strain evidence="3 4">DSM 21758</strain>
    </source>
</reference>
<dbReference type="OrthoDB" id="9815923at2"/>
<dbReference type="SUPFAM" id="SSF53448">
    <property type="entry name" value="Nucleotide-diphospho-sugar transferases"/>
    <property type="match status" value="1"/>
</dbReference>
<dbReference type="Gene3D" id="1.25.40.10">
    <property type="entry name" value="Tetratricopeptide repeat domain"/>
    <property type="match status" value="2"/>
</dbReference>
<dbReference type="InterPro" id="IPR029044">
    <property type="entry name" value="Nucleotide-diphossugar_trans"/>
</dbReference>
<accession>A0A1M6JIX0</accession>
<gene>
    <name evidence="3" type="ORF">SAMN02745163_02045</name>
</gene>
<keyword evidence="1" id="KW-0802">TPR repeat</keyword>
<dbReference type="RefSeq" id="WP_072986705.1">
    <property type="nucleotide sequence ID" value="NZ_FQZB01000008.1"/>
</dbReference>
<dbReference type="GO" id="GO:0016740">
    <property type="term" value="F:transferase activity"/>
    <property type="evidence" value="ECO:0007669"/>
    <property type="project" value="UniProtKB-KW"/>
</dbReference>
<dbReference type="EMBL" id="FQZB01000008">
    <property type="protein sequence ID" value="SHJ46626.1"/>
    <property type="molecule type" value="Genomic_DNA"/>
</dbReference>
<dbReference type="STRING" id="1121302.SAMN02745163_02045"/>
<dbReference type="InterPro" id="IPR001173">
    <property type="entry name" value="Glyco_trans_2-like"/>
</dbReference>
<evidence type="ECO:0000313" key="3">
    <source>
        <dbReference type="EMBL" id="SHJ46626.1"/>
    </source>
</evidence>
<dbReference type="Pfam" id="PF13181">
    <property type="entry name" value="TPR_8"/>
    <property type="match status" value="1"/>
</dbReference>
<proteinExistence type="predicted"/>
<feature type="repeat" description="TPR" evidence="1">
    <location>
        <begin position="263"/>
        <end position="296"/>
    </location>
</feature>
<evidence type="ECO:0000313" key="4">
    <source>
        <dbReference type="Proteomes" id="UP000184310"/>
    </source>
</evidence>
<protein>
    <submittedName>
        <fullName evidence="3">Glycosyltransferase involved in cell wall bisynthesis</fullName>
    </submittedName>
</protein>
<dbReference type="CDD" id="cd02511">
    <property type="entry name" value="Beta4Glucosyltransferase"/>
    <property type="match status" value="1"/>
</dbReference>
<organism evidence="3 4">
    <name type="scientific">Clostridium cavendishii DSM 21758</name>
    <dbReference type="NCBI Taxonomy" id="1121302"/>
    <lineage>
        <taxon>Bacteria</taxon>
        <taxon>Bacillati</taxon>
        <taxon>Bacillota</taxon>
        <taxon>Clostridia</taxon>
        <taxon>Eubacteriales</taxon>
        <taxon>Clostridiaceae</taxon>
        <taxon>Clostridium</taxon>
    </lineage>
</organism>
<evidence type="ECO:0000259" key="2">
    <source>
        <dbReference type="Pfam" id="PF00535"/>
    </source>
</evidence>
<sequence>MITISLCMIVKNEENTLERCLYSVRNIVDEIIIVDTGSIDKTKEIASKYTDKTYDFKWIDDFAAARNYSFSKATKDFILWLDADDVFLEEDRELFKSLKSDLTLQIDVVMMKYVLKRDESGNILNYFYRERLLKREKNFKWHDPIHEYIDFIGNMILHTEIAVTHEKVGTSSERNLRILKKLISTSTDVHPRHFFYYARESQDIGNLEEAENYYLKFLDMKEDVFSHYIESCIYLANIYINKNERKKALQSLIRSFEYGPMRAEVLCIIGHYYLEVKDYLTAIAWYELALSLKKPDITWDFILPEYWDFLPNLELCHCYYMLGNVNKALEHHNNTKQLKPYHEIVIKNEEFFNCISK</sequence>
<name>A0A1M6JIX0_9CLOT</name>
<evidence type="ECO:0000256" key="1">
    <source>
        <dbReference type="PROSITE-ProRule" id="PRU00339"/>
    </source>
</evidence>
<dbReference type="InterPro" id="IPR011990">
    <property type="entry name" value="TPR-like_helical_dom_sf"/>
</dbReference>
<feature type="domain" description="Glycosyltransferase 2-like" evidence="2">
    <location>
        <begin position="5"/>
        <end position="148"/>
    </location>
</feature>
<dbReference type="PANTHER" id="PTHR43630">
    <property type="entry name" value="POLY-BETA-1,6-N-ACETYL-D-GLUCOSAMINE SYNTHASE"/>
    <property type="match status" value="1"/>
</dbReference>
<keyword evidence="4" id="KW-1185">Reference proteome</keyword>
<dbReference type="Gene3D" id="3.90.550.10">
    <property type="entry name" value="Spore Coat Polysaccharide Biosynthesis Protein SpsA, Chain A"/>
    <property type="match status" value="1"/>
</dbReference>
<keyword evidence="3" id="KW-0808">Transferase</keyword>
<dbReference type="SUPFAM" id="SSF81901">
    <property type="entry name" value="HCP-like"/>
    <property type="match status" value="1"/>
</dbReference>
<dbReference type="PROSITE" id="PS50005">
    <property type="entry name" value="TPR"/>
    <property type="match status" value="1"/>
</dbReference>
<dbReference type="Pfam" id="PF00535">
    <property type="entry name" value="Glycos_transf_2"/>
    <property type="match status" value="1"/>
</dbReference>
<dbReference type="InterPro" id="IPR019734">
    <property type="entry name" value="TPR_rpt"/>
</dbReference>